<protein>
    <recommendedName>
        <fullName evidence="3">Division initiation protein</fullName>
    </recommendedName>
</protein>
<dbReference type="AlphaFoldDB" id="A0A644W757"/>
<organism evidence="2">
    <name type="scientific">bioreactor metagenome</name>
    <dbReference type="NCBI Taxonomy" id="1076179"/>
    <lineage>
        <taxon>unclassified sequences</taxon>
        <taxon>metagenomes</taxon>
        <taxon>ecological metagenomes</taxon>
    </lineage>
</organism>
<keyword evidence="1" id="KW-0812">Transmembrane</keyword>
<accession>A0A644W757</accession>
<dbReference type="PANTHER" id="PTHR37313">
    <property type="entry name" value="UPF0749 PROTEIN RV1825"/>
    <property type="match status" value="1"/>
</dbReference>
<dbReference type="Pfam" id="PF05949">
    <property type="entry name" value="DUF881"/>
    <property type="match status" value="1"/>
</dbReference>
<dbReference type="PANTHER" id="PTHR37313:SF2">
    <property type="entry name" value="UPF0749 PROTEIN YLXX"/>
    <property type="match status" value="1"/>
</dbReference>
<dbReference type="InterPro" id="IPR010273">
    <property type="entry name" value="DUF881"/>
</dbReference>
<sequence>MKNIKSTFFILSASVVTGLLIIIGINANNTKINVSLNAVEYKNAVEERSKLYKEIEKIKNENIDYRYKISKYEGNDPEKSKKLVEDMKNQLIDYGALGGITSVKGPGLVIKILDGDINYNLESYYEIWRKIFHDSDAAMVLNELKNAGAEAIAINDHRILPNTGVICYSAAIAFEDQSNVSSPFYIYAIGNPEEMKASLLAENSFIQKLLLRKLKIEVSEKDEIVISATKQNTDVKYMEVYQKK</sequence>
<dbReference type="EMBL" id="VSSQ01000659">
    <property type="protein sequence ID" value="MPL99310.1"/>
    <property type="molecule type" value="Genomic_DNA"/>
</dbReference>
<comment type="caution">
    <text evidence="2">The sequence shown here is derived from an EMBL/GenBank/DDBJ whole genome shotgun (WGS) entry which is preliminary data.</text>
</comment>
<keyword evidence="1" id="KW-0472">Membrane</keyword>
<feature type="transmembrane region" description="Helical" evidence="1">
    <location>
        <begin position="7"/>
        <end position="27"/>
    </location>
</feature>
<keyword evidence="1" id="KW-1133">Transmembrane helix</keyword>
<evidence type="ECO:0000256" key="1">
    <source>
        <dbReference type="SAM" id="Phobius"/>
    </source>
</evidence>
<proteinExistence type="predicted"/>
<reference evidence="2" key="1">
    <citation type="submission" date="2019-08" db="EMBL/GenBank/DDBJ databases">
        <authorList>
            <person name="Kucharzyk K."/>
            <person name="Murdoch R.W."/>
            <person name="Higgins S."/>
            <person name="Loffler F."/>
        </authorList>
    </citation>
    <scope>NUCLEOTIDE SEQUENCE</scope>
</reference>
<evidence type="ECO:0008006" key="3">
    <source>
        <dbReference type="Google" id="ProtNLM"/>
    </source>
</evidence>
<evidence type="ECO:0000313" key="2">
    <source>
        <dbReference type="EMBL" id="MPL99310.1"/>
    </source>
</evidence>
<gene>
    <name evidence="2" type="ORF">SDC9_45527</name>
</gene>
<dbReference type="Gene3D" id="3.30.70.1880">
    <property type="entry name" value="Protein of unknown function DUF881"/>
    <property type="match status" value="1"/>
</dbReference>
<name>A0A644W757_9ZZZZ</name>